<dbReference type="Pfam" id="PF14223">
    <property type="entry name" value="Retrotran_gag_2"/>
    <property type="match status" value="1"/>
</dbReference>
<evidence type="ECO:0000313" key="2">
    <source>
        <dbReference type="Proteomes" id="UP001605036"/>
    </source>
</evidence>
<dbReference type="PANTHER" id="PTHR47481">
    <property type="match status" value="1"/>
</dbReference>
<name>A0ABD1XKX3_9MARC</name>
<dbReference type="EMBL" id="JBHFFA010000008">
    <property type="protein sequence ID" value="KAL2609589.1"/>
    <property type="molecule type" value="Genomic_DNA"/>
</dbReference>
<dbReference type="AlphaFoldDB" id="A0ABD1XKX3"/>
<proteinExistence type="predicted"/>
<dbReference type="PANTHER" id="PTHR47481:SF14">
    <property type="entry name" value="RETROTRANSPOSON COPIA-LIKE N-TERMINAL DOMAIN-CONTAINING PROTEIN"/>
    <property type="match status" value="1"/>
</dbReference>
<evidence type="ECO:0000313" key="1">
    <source>
        <dbReference type="EMBL" id="KAL2609589.1"/>
    </source>
</evidence>
<protein>
    <submittedName>
        <fullName evidence="1">Uncharacterized protein</fullName>
    </submittedName>
</protein>
<reference evidence="1 2" key="1">
    <citation type="submission" date="2024-09" db="EMBL/GenBank/DDBJ databases">
        <title>Chromosome-scale assembly of Riccia fluitans.</title>
        <authorList>
            <person name="Paukszto L."/>
            <person name="Sawicki J."/>
            <person name="Karawczyk K."/>
            <person name="Piernik-Szablinska J."/>
            <person name="Szczecinska M."/>
            <person name="Mazdziarz M."/>
        </authorList>
    </citation>
    <scope>NUCLEOTIDE SEQUENCE [LARGE SCALE GENOMIC DNA]</scope>
    <source>
        <strain evidence="1">Rf_01</strain>
        <tissue evidence="1">Aerial parts of the thallus</tissue>
    </source>
</reference>
<keyword evidence="2" id="KW-1185">Reference proteome</keyword>
<gene>
    <name evidence="1" type="ORF">R1flu_028162</name>
</gene>
<comment type="caution">
    <text evidence="1">The sequence shown here is derived from an EMBL/GenBank/DDBJ whole genome shotgun (WGS) entry which is preliminary data.</text>
</comment>
<dbReference type="Proteomes" id="UP001605036">
    <property type="component" value="Unassembled WGS sequence"/>
</dbReference>
<sequence>MKTFLLGQGLWELATGEEEEPIVDTTNQASVLAHKEWKKRSFQAVQYIELTVSGSYIGHIQDCDSPKKAWEALANFFRLGSEARKLQLLQQFNSVKKGSMCINDFVNQIKSLVDQLAFVKVVVDTTVLIGTTLQGSFIHDPASNKNRSITLALEDQEVGVVAKQATMLVLNVSPKVVANSSSRCINNLNSNINSLKSNSLDLSKVNVCLVLAITASSKVTRLEIVGRSKLTCRMANNLIQRLRKNSC</sequence>
<organism evidence="1 2">
    <name type="scientific">Riccia fluitans</name>
    <dbReference type="NCBI Taxonomy" id="41844"/>
    <lineage>
        <taxon>Eukaryota</taxon>
        <taxon>Viridiplantae</taxon>
        <taxon>Streptophyta</taxon>
        <taxon>Embryophyta</taxon>
        <taxon>Marchantiophyta</taxon>
        <taxon>Marchantiopsida</taxon>
        <taxon>Marchantiidae</taxon>
        <taxon>Marchantiales</taxon>
        <taxon>Ricciaceae</taxon>
        <taxon>Riccia</taxon>
    </lineage>
</organism>
<accession>A0ABD1XKX3</accession>